<keyword evidence="1" id="KW-1133">Transmembrane helix</keyword>
<comment type="caution">
    <text evidence="1">Lacks conserved residue(s) required for the propagation of feature annotation.</text>
</comment>
<feature type="transmembrane region" description="Helical" evidence="1">
    <location>
        <begin position="237"/>
        <end position="258"/>
    </location>
</feature>
<evidence type="ECO:0000313" key="2">
    <source>
        <dbReference type="EMBL" id="GAA4790315.1"/>
    </source>
</evidence>
<sequence length="316" mass="34466">MLKLAFTPRWIGGLLAVLALVTGFVLLSSWQLGASTQGRITADPAKDVVRPYSQILEPGGYLDASEVDTVVEATGSYVSGSSYLVENKLNDGTRGFWVVSLFEPVDTDTVTTSFGNSPRGIGVARAWTPVAEIPAEPEGEITIAGRIVGNDPPINSNLIATDGAEDLKVIGSANSSYLTNLWNAPLFNGILAVDSESLGDTPLTEQGTIEPTATLLEQGENLLPINAQQVTDETVDWLNIFYAVEWIVFAGFALYLWWRLLKDAVEKHKDPALYFEYEGEYWVDEATGKPYYYDPADDAYYFFDEVASSPANQGKP</sequence>
<dbReference type="InterPro" id="IPR002994">
    <property type="entry name" value="Surf1/Shy1"/>
</dbReference>
<evidence type="ECO:0000313" key="3">
    <source>
        <dbReference type="Proteomes" id="UP001500187"/>
    </source>
</evidence>
<gene>
    <name evidence="2" type="ORF">GCM10023352_05400</name>
</gene>
<keyword evidence="1" id="KW-0812">Transmembrane</keyword>
<reference evidence="3" key="1">
    <citation type="journal article" date="2019" name="Int. J. Syst. Evol. Microbiol.">
        <title>The Global Catalogue of Microorganisms (GCM) 10K type strain sequencing project: providing services to taxonomists for standard genome sequencing and annotation.</title>
        <authorList>
            <consortium name="The Broad Institute Genomics Platform"/>
            <consortium name="The Broad Institute Genome Sequencing Center for Infectious Disease"/>
            <person name="Wu L."/>
            <person name="Ma J."/>
        </authorList>
    </citation>
    <scope>NUCLEOTIDE SEQUENCE [LARGE SCALE GENOMIC DNA]</scope>
    <source>
        <strain evidence="3">JCM 18541</strain>
    </source>
</reference>
<name>A0ABP9B455_9MICC</name>
<comment type="subcellular location">
    <subcellularLocation>
        <location evidence="1">Cell membrane</location>
        <topology evidence="1">Multi-pass membrane protein</topology>
    </subcellularLocation>
</comment>
<dbReference type="Pfam" id="PF02104">
    <property type="entry name" value="SURF1"/>
    <property type="match status" value="1"/>
</dbReference>
<dbReference type="RefSeq" id="WP_345444424.1">
    <property type="nucleotide sequence ID" value="NZ_BAABKP010000001.1"/>
</dbReference>
<organism evidence="2 3">
    <name type="scientific">Rothia endophytica</name>
    <dbReference type="NCBI Taxonomy" id="1324766"/>
    <lineage>
        <taxon>Bacteria</taxon>
        <taxon>Bacillati</taxon>
        <taxon>Actinomycetota</taxon>
        <taxon>Actinomycetes</taxon>
        <taxon>Micrococcales</taxon>
        <taxon>Micrococcaceae</taxon>
        <taxon>Rothia</taxon>
    </lineage>
</organism>
<dbReference type="EMBL" id="BAABKP010000001">
    <property type="protein sequence ID" value="GAA4790315.1"/>
    <property type="molecule type" value="Genomic_DNA"/>
</dbReference>
<evidence type="ECO:0000256" key="1">
    <source>
        <dbReference type="RuleBase" id="RU363076"/>
    </source>
</evidence>
<comment type="caution">
    <text evidence="2">The sequence shown here is derived from an EMBL/GenBank/DDBJ whole genome shotgun (WGS) entry which is preliminary data.</text>
</comment>
<dbReference type="Proteomes" id="UP001500187">
    <property type="component" value="Unassembled WGS sequence"/>
</dbReference>
<keyword evidence="3" id="KW-1185">Reference proteome</keyword>
<keyword evidence="1" id="KW-0472">Membrane</keyword>
<comment type="similarity">
    <text evidence="1">Belongs to the SURF1 family.</text>
</comment>
<proteinExistence type="inferred from homology"/>
<keyword evidence="1" id="KW-1003">Cell membrane</keyword>
<protein>
    <recommendedName>
        <fullName evidence="1">SURF1-like protein</fullName>
    </recommendedName>
</protein>
<accession>A0ABP9B455</accession>